<feature type="domain" description="PilZ" evidence="1">
    <location>
        <begin position="20"/>
        <end position="121"/>
    </location>
</feature>
<proteinExistence type="predicted"/>
<comment type="caution">
    <text evidence="2">The sequence shown here is derived from an EMBL/GenBank/DDBJ whole genome shotgun (WGS) entry which is preliminary data.</text>
</comment>
<accession>A0A6B3SXQ1</accession>
<dbReference type="EMBL" id="JAAIVB010000078">
    <property type="protein sequence ID" value="NEX63946.1"/>
    <property type="molecule type" value="Genomic_DNA"/>
</dbReference>
<reference evidence="2 3" key="1">
    <citation type="submission" date="2020-02" db="EMBL/GenBank/DDBJ databases">
        <authorList>
            <person name="Kim M.K."/>
        </authorList>
    </citation>
    <scope>NUCLEOTIDE SEQUENCE [LARGE SCALE GENOMIC DNA]</scope>
    <source>
        <strain evidence="2 3">17J57-3</strain>
    </source>
</reference>
<evidence type="ECO:0000313" key="3">
    <source>
        <dbReference type="Proteomes" id="UP000482155"/>
    </source>
</evidence>
<dbReference type="Proteomes" id="UP000482155">
    <property type="component" value="Unassembled WGS sequence"/>
</dbReference>
<gene>
    <name evidence="2" type="ORF">G3574_22930</name>
</gene>
<dbReference type="InterPro" id="IPR009875">
    <property type="entry name" value="PilZ_domain"/>
</dbReference>
<dbReference type="RefSeq" id="WP_163967879.1">
    <property type="nucleotide sequence ID" value="NZ_JAAIVB010000078.1"/>
</dbReference>
<dbReference type="SUPFAM" id="SSF141371">
    <property type="entry name" value="PilZ domain-like"/>
    <property type="match status" value="1"/>
</dbReference>
<keyword evidence="3" id="KW-1185">Reference proteome</keyword>
<dbReference type="GO" id="GO:0035438">
    <property type="term" value="F:cyclic-di-GMP binding"/>
    <property type="evidence" value="ECO:0007669"/>
    <property type="project" value="InterPro"/>
</dbReference>
<evidence type="ECO:0000259" key="1">
    <source>
        <dbReference type="Pfam" id="PF07238"/>
    </source>
</evidence>
<sequence length="122" mass="13792">MRIALMDVKMTPLAQLPHELRRYPRKEFEQSAKILVQGSAPMECRTMDISAGGIAAVVRQPIPVGNSCVLAMETHVDFRNRRINVWGKVVYCCPVPDGFRIGIEHRDYDSMSRMCLQQLCAA</sequence>
<dbReference type="AlphaFoldDB" id="A0A6B3SXQ1"/>
<name>A0A6B3SXQ1_9BURK</name>
<organism evidence="2 3">
    <name type="scientific">Noviherbaspirillum galbum</name>
    <dbReference type="NCBI Taxonomy" id="2709383"/>
    <lineage>
        <taxon>Bacteria</taxon>
        <taxon>Pseudomonadati</taxon>
        <taxon>Pseudomonadota</taxon>
        <taxon>Betaproteobacteria</taxon>
        <taxon>Burkholderiales</taxon>
        <taxon>Oxalobacteraceae</taxon>
        <taxon>Noviherbaspirillum</taxon>
    </lineage>
</organism>
<dbReference type="Gene3D" id="2.40.10.220">
    <property type="entry name" value="predicted glycosyltransferase like domains"/>
    <property type="match status" value="1"/>
</dbReference>
<evidence type="ECO:0000313" key="2">
    <source>
        <dbReference type="EMBL" id="NEX63946.1"/>
    </source>
</evidence>
<protein>
    <submittedName>
        <fullName evidence="2">PilZ domain-containing protein</fullName>
    </submittedName>
</protein>
<dbReference type="Pfam" id="PF07238">
    <property type="entry name" value="PilZ"/>
    <property type="match status" value="1"/>
</dbReference>